<dbReference type="EMBL" id="MHPU01000039">
    <property type="protein sequence ID" value="OGZ87655.1"/>
    <property type="molecule type" value="Genomic_DNA"/>
</dbReference>
<evidence type="ECO:0000313" key="1">
    <source>
        <dbReference type="EMBL" id="OGZ87655.1"/>
    </source>
</evidence>
<protein>
    <submittedName>
        <fullName evidence="1">Uncharacterized protein</fullName>
    </submittedName>
</protein>
<accession>A0A1G2JKK1</accession>
<comment type="caution">
    <text evidence="1">The sequence shown here is derived from an EMBL/GenBank/DDBJ whole genome shotgun (WGS) entry which is preliminary data.</text>
</comment>
<dbReference type="Proteomes" id="UP000178935">
    <property type="component" value="Unassembled WGS sequence"/>
</dbReference>
<sequence>MKFNPDSQLNIHELAVEEPEKKESGLSVDMQKYIDHETWKNMNDKLESFRNNNNWNRFIQLGMNMKIIDPDIDFGIDDLAITSIKDYLEFQRIQSLNQDNWSGFNLLSLGTKIIDPAIDIHIGVPAQQYLRNELKSFRDVGNWGAFARTAIEMQIFDAKADIGIDDKATNGMTHKLEAYRKRGEWFSFISLASDIKILGINTDIKLDELEAKQGIKNQLEQSKNYGIKHGDWNDFGRFVRDIKILIAEKAEITDKGLEITMPKEKESLQSDVPAIPEQKQF</sequence>
<name>A0A1G2JKK1_9BACT</name>
<gene>
    <name evidence="1" type="ORF">A2561_03080</name>
</gene>
<evidence type="ECO:0000313" key="2">
    <source>
        <dbReference type="Proteomes" id="UP000178935"/>
    </source>
</evidence>
<dbReference type="AlphaFoldDB" id="A0A1G2JKK1"/>
<proteinExistence type="predicted"/>
<reference evidence="1 2" key="1">
    <citation type="journal article" date="2016" name="Nat. Commun.">
        <title>Thousands of microbial genomes shed light on interconnected biogeochemical processes in an aquifer system.</title>
        <authorList>
            <person name="Anantharaman K."/>
            <person name="Brown C.T."/>
            <person name="Hug L.A."/>
            <person name="Sharon I."/>
            <person name="Castelle C.J."/>
            <person name="Probst A.J."/>
            <person name="Thomas B.C."/>
            <person name="Singh A."/>
            <person name="Wilkins M.J."/>
            <person name="Karaoz U."/>
            <person name="Brodie E.L."/>
            <person name="Williams K.H."/>
            <person name="Hubbard S.S."/>
            <person name="Banfield J.F."/>
        </authorList>
    </citation>
    <scope>NUCLEOTIDE SEQUENCE [LARGE SCALE GENOMIC DNA]</scope>
</reference>
<organism evidence="1 2">
    <name type="scientific">Candidatus Staskawiczbacteria bacterium RIFOXYD1_FULL_32_13</name>
    <dbReference type="NCBI Taxonomy" id="1802234"/>
    <lineage>
        <taxon>Bacteria</taxon>
        <taxon>Candidatus Staskawicziibacteriota</taxon>
    </lineage>
</organism>